<dbReference type="Gene3D" id="3.40.50.300">
    <property type="entry name" value="P-loop containing nucleotide triphosphate hydrolases"/>
    <property type="match status" value="1"/>
</dbReference>
<accession>A0A509EM38</accession>
<evidence type="ECO:0008006" key="3">
    <source>
        <dbReference type="Google" id="ProtNLM"/>
    </source>
</evidence>
<dbReference type="InterPro" id="IPR027417">
    <property type="entry name" value="P-loop_NTPase"/>
</dbReference>
<gene>
    <name evidence="1" type="ORF">MET9862_05679</name>
</gene>
<reference evidence="1 2" key="1">
    <citation type="submission" date="2019-06" db="EMBL/GenBank/DDBJ databases">
        <authorList>
            <person name="Rodrigo-Torres L."/>
            <person name="Arahal R. D."/>
            <person name="Lucena T."/>
        </authorList>
    </citation>
    <scope>NUCLEOTIDE SEQUENCE [LARGE SCALE GENOMIC DNA]</scope>
    <source>
        <strain evidence="1 2">SB0023/3</strain>
    </source>
</reference>
<dbReference type="Proteomes" id="UP000410984">
    <property type="component" value="Unassembled WGS sequence"/>
</dbReference>
<evidence type="ECO:0000313" key="1">
    <source>
        <dbReference type="EMBL" id="VUD75042.1"/>
    </source>
</evidence>
<organism evidence="1 2">
    <name type="scientific">Methylobacterium symbioticum</name>
    <dbReference type="NCBI Taxonomy" id="2584084"/>
    <lineage>
        <taxon>Bacteria</taxon>
        <taxon>Pseudomonadati</taxon>
        <taxon>Pseudomonadota</taxon>
        <taxon>Alphaproteobacteria</taxon>
        <taxon>Hyphomicrobiales</taxon>
        <taxon>Methylobacteriaceae</taxon>
        <taxon>Methylobacterium</taxon>
    </lineage>
</organism>
<dbReference type="SUPFAM" id="SSF52540">
    <property type="entry name" value="P-loop containing nucleoside triphosphate hydrolases"/>
    <property type="match status" value="1"/>
</dbReference>
<dbReference type="EMBL" id="CABFPH010000198">
    <property type="protein sequence ID" value="VUD75042.1"/>
    <property type="molecule type" value="Genomic_DNA"/>
</dbReference>
<protein>
    <recommendedName>
        <fullName evidence="3">Chromosome partition protein Smc</fullName>
    </recommendedName>
</protein>
<name>A0A509EM38_9HYPH</name>
<dbReference type="AlphaFoldDB" id="A0A509EM38"/>
<keyword evidence="2" id="KW-1185">Reference proteome</keyword>
<sequence>MPVAAGLLYPFLGILLSPVIAADRLARARAAVTAARTLDRTVRRTNAEIIDERLAVISPLLNELYQRLRPHSEWRTIDYGIRGDVKRFLSLRVGNGLNPQFVFSSGQRRAAGLAFLLSVHLSRPWCTWRTLMLDDPVQHIDDFRALHLVEVLSALQRSGRQIVCAVEDPSLAELLCRRLISEPTSPGRRHDLDLVSGGGASITRSTDIAPAMAGVLGRTRDLSAAG</sequence>
<proteinExistence type="predicted"/>
<evidence type="ECO:0000313" key="2">
    <source>
        <dbReference type="Proteomes" id="UP000410984"/>
    </source>
</evidence>